<name>N6Z3Y0_9RHOO</name>
<dbReference type="InterPro" id="IPR014875">
    <property type="entry name" value="Mor_transcription_activator"/>
</dbReference>
<keyword evidence="3" id="KW-1185">Reference proteome</keyword>
<dbReference type="Pfam" id="PF08765">
    <property type="entry name" value="Mor"/>
    <property type="match status" value="1"/>
</dbReference>
<dbReference type="Proteomes" id="UP000013047">
    <property type="component" value="Unassembled WGS sequence"/>
</dbReference>
<dbReference type="EMBL" id="AMXF01000008">
    <property type="protein sequence ID" value="ENO98610.1"/>
    <property type="molecule type" value="Genomic_DNA"/>
</dbReference>
<organism evidence="2 3">
    <name type="scientific">Thauera phenylacetica B4P</name>
    <dbReference type="NCBI Taxonomy" id="1234382"/>
    <lineage>
        <taxon>Bacteria</taxon>
        <taxon>Pseudomonadati</taxon>
        <taxon>Pseudomonadota</taxon>
        <taxon>Betaproteobacteria</taxon>
        <taxon>Rhodocyclales</taxon>
        <taxon>Zoogloeaceae</taxon>
        <taxon>Thauera</taxon>
    </lineage>
</organism>
<dbReference type="PANTHER" id="PTHR37812:SF1">
    <property type="entry name" value="MU-LIKE PROPHAGE FLUMU PROTEIN C"/>
    <property type="match status" value="1"/>
</dbReference>
<dbReference type="InterPro" id="IPR009057">
    <property type="entry name" value="Homeodomain-like_sf"/>
</dbReference>
<accession>N6Z3Y0</accession>
<protein>
    <submittedName>
        <fullName evidence="2">Phage transcriptional regulator</fullName>
    </submittedName>
</protein>
<gene>
    <name evidence="2" type="ORF">C667_02858</name>
</gene>
<evidence type="ECO:0000313" key="2">
    <source>
        <dbReference type="EMBL" id="ENO98610.1"/>
    </source>
</evidence>
<reference evidence="2 3" key="1">
    <citation type="submission" date="2012-09" db="EMBL/GenBank/DDBJ databases">
        <title>Draft Genome Sequences of 6 Strains from Genus Thauera.</title>
        <authorList>
            <person name="Liu B."/>
            <person name="Shapleigh J.P."/>
            <person name="Frostegard A.H."/>
        </authorList>
    </citation>
    <scope>NUCLEOTIDE SEQUENCE [LARGE SCALE GENOMIC DNA]</scope>
    <source>
        <strain evidence="2 3">B4P</strain>
    </source>
</reference>
<evidence type="ECO:0000259" key="1">
    <source>
        <dbReference type="Pfam" id="PF08765"/>
    </source>
</evidence>
<feature type="domain" description="Mor transcription activator" evidence="1">
    <location>
        <begin position="54"/>
        <end position="132"/>
    </location>
</feature>
<dbReference type="RefSeq" id="WP_004356628.1">
    <property type="nucleotide sequence ID" value="NZ_AMXF01000008.1"/>
</dbReference>
<evidence type="ECO:0000313" key="3">
    <source>
        <dbReference type="Proteomes" id="UP000013047"/>
    </source>
</evidence>
<dbReference type="OrthoDB" id="8906055at2"/>
<dbReference type="InterPro" id="IPR052411">
    <property type="entry name" value="c-mor_Regulatory_Protein"/>
</dbReference>
<dbReference type="Gene3D" id="1.10.10.60">
    <property type="entry name" value="Homeodomain-like"/>
    <property type="match status" value="1"/>
</dbReference>
<comment type="caution">
    <text evidence="2">The sequence shown here is derived from an EMBL/GenBank/DDBJ whole genome shotgun (WGS) entry which is preliminary data.</text>
</comment>
<dbReference type="PANTHER" id="PTHR37812">
    <property type="entry name" value="MU-LIKE PROPHAGE FLUMU PROTEIN C"/>
    <property type="match status" value="1"/>
</dbReference>
<sequence length="145" mass="15992">MSAEPSRLARATVDELAPLAALLDPAYPENWARIAECLYLSLRDRLPGEATAHAHLALELAEGLRAELGGSQFYLAKGQGYELSLRDRQILARFTGHNHRALAQAFGVTERHVYSIVERRGREEFERRQGKLPGLDAGGVAEGRS</sequence>
<proteinExistence type="predicted"/>
<dbReference type="SUPFAM" id="SSF46689">
    <property type="entry name" value="Homeodomain-like"/>
    <property type="match status" value="1"/>
</dbReference>
<dbReference type="AlphaFoldDB" id="N6Z3Y0"/>